<organism evidence="3 4">
    <name type="scientific">Ideonella margarita</name>
    <dbReference type="NCBI Taxonomy" id="2984191"/>
    <lineage>
        <taxon>Bacteria</taxon>
        <taxon>Pseudomonadati</taxon>
        <taxon>Pseudomonadota</taxon>
        <taxon>Betaproteobacteria</taxon>
        <taxon>Burkholderiales</taxon>
        <taxon>Sphaerotilaceae</taxon>
        <taxon>Ideonella</taxon>
    </lineage>
</organism>
<name>A0ABU9C0U0_9BURK</name>
<feature type="region of interest" description="Disordered" evidence="1">
    <location>
        <begin position="92"/>
        <end position="113"/>
    </location>
</feature>
<proteinExistence type="predicted"/>
<evidence type="ECO:0000313" key="4">
    <source>
        <dbReference type="Proteomes" id="UP001379945"/>
    </source>
</evidence>
<dbReference type="Proteomes" id="UP001379945">
    <property type="component" value="Unassembled WGS sequence"/>
</dbReference>
<accession>A0ABU9C0U0</accession>
<evidence type="ECO:0000256" key="2">
    <source>
        <dbReference type="SAM" id="SignalP"/>
    </source>
</evidence>
<keyword evidence="2" id="KW-0732">Signal</keyword>
<feature type="chain" id="PRO_5045963153" evidence="2">
    <location>
        <begin position="19"/>
        <end position="113"/>
    </location>
</feature>
<feature type="signal peptide" evidence="2">
    <location>
        <begin position="1"/>
        <end position="18"/>
    </location>
</feature>
<keyword evidence="4" id="KW-1185">Reference proteome</keyword>
<sequence>MRALTLCVLALVAGTCAAKLPAPSDEAKAKAAEAAAKTAHGNKVADFQLCKSRERVADQYRAQAKKAGKELGATVDTPACADPGAFVYTPPAPASAPATAAAPAAPASAAKKG</sequence>
<gene>
    <name evidence="3" type="ORF">AACH00_03770</name>
</gene>
<comment type="caution">
    <text evidence="3">The sequence shown here is derived from an EMBL/GenBank/DDBJ whole genome shotgun (WGS) entry which is preliminary data.</text>
</comment>
<evidence type="ECO:0000256" key="1">
    <source>
        <dbReference type="SAM" id="MobiDB-lite"/>
    </source>
</evidence>
<dbReference type="EMBL" id="JBBUTI010000002">
    <property type="protein sequence ID" value="MEK8045462.1"/>
    <property type="molecule type" value="Genomic_DNA"/>
</dbReference>
<protein>
    <submittedName>
        <fullName evidence="3">Uncharacterized protein</fullName>
    </submittedName>
</protein>
<reference evidence="3 4" key="1">
    <citation type="submission" date="2024-04" db="EMBL/GenBank/DDBJ databases">
        <title>Novel species of the genus Ideonella isolated from streams.</title>
        <authorList>
            <person name="Lu H."/>
        </authorList>
    </citation>
    <scope>NUCLEOTIDE SEQUENCE [LARGE SCALE GENOMIC DNA]</scope>
    <source>
        <strain evidence="3 4">LYT19W</strain>
    </source>
</reference>
<feature type="compositionally biased region" description="Low complexity" evidence="1">
    <location>
        <begin position="95"/>
        <end position="113"/>
    </location>
</feature>
<evidence type="ECO:0000313" key="3">
    <source>
        <dbReference type="EMBL" id="MEK8045462.1"/>
    </source>
</evidence>
<dbReference type="RefSeq" id="WP_341397642.1">
    <property type="nucleotide sequence ID" value="NZ_JBBUTI010000002.1"/>
</dbReference>